<evidence type="ECO:0000256" key="5">
    <source>
        <dbReference type="ARBA" id="ARBA00022801"/>
    </source>
</evidence>
<feature type="domain" description="DUF5077" evidence="9">
    <location>
        <begin position="485"/>
        <end position="572"/>
    </location>
</feature>
<feature type="domain" description="Glycoside hydrolase family 29 N-terminal" evidence="8">
    <location>
        <begin position="37"/>
        <end position="349"/>
    </location>
</feature>
<dbReference type="InterPro" id="IPR057739">
    <property type="entry name" value="Glyco_hydro_29_N"/>
</dbReference>
<dbReference type="Gene3D" id="3.20.20.80">
    <property type="entry name" value="Glycosidases"/>
    <property type="match status" value="1"/>
</dbReference>
<dbReference type="SMART" id="SM00812">
    <property type="entry name" value="Alpha_L_fucos"/>
    <property type="match status" value="1"/>
</dbReference>
<dbReference type="InterPro" id="IPR031712">
    <property type="entry name" value="DUF5077"/>
</dbReference>
<dbReference type="Pfam" id="PF01120">
    <property type="entry name" value="Alpha_L_fucos"/>
    <property type="match status" value="1"/>
</dbReference>
<organism evidence="10 11">
    <name type="scientific">Paralabilibaculum antarcticum</name>
    <dbReference type="NCBI Taxonomy" id="2912572"/>
    <lineage>
        <taxon>Bacteria</taxon>
        <taxon>Pseudomonadati</taxon>
        <taxon>Bacteroidota</taxon>
        <taxon>Bacteroidia</taxon>
        <taxon>Marinilabiliales</taxon>
        <taxon>Marinifilaceae</taxon>
        <taxon>Paralabilibaculum</taxon>
    </lineage>
</organism>
<dbReference type="InterPro" id="IPR008979">
    <property type="entry name" value="Galactose-bd-like_sf"/>
</dbReference>
<dbReference type="PRINTS" id="PR00741">
    <property type="entry name" value="GLHYDRLASE29"/>
</dbReference>
<name>A0ABT5VUU0_9BACT</name>
<keyword evidence="5" id="KW-0378">Hydrolase</keyword>
<dbReference type="PANTHER" id="PTHR10030">
    <property type="entry name" value="ALPHA-L-FUCOSIDASE"/>
    <property type="match status" value="1"/>
</dbReference>
<evidence type="ECO:0000256" key="3">
    <source>
        <dbReference type="ARBA" id="ARBA00012662"/>
    </source>
</evidence>
<dbReference type="RefSeq" id="WP_275110400.1">
    <property type="nucleotide sequence ID" value="NZ_JAKJSC010000002.1"/>
</dbReference>
<dbReference type="Proteomes" id="UP001528920">
    <property type="component" value="Unassembled WGS sequence"/>
</dbReference>
<evidence type="ECO:0000256" key="1">
    <source>
        <dbReference type="ARBA" id="ARBA00004071"/>
    </source>
</evidence>
<evidence type="ECO:0000256" key="4">
    <source>
        <dbReference type="ARBA" id="ARBA00022729"/>
    </source>
</evidence>
<dbReference type="PANTHER" id="PTHR10030:SF37">
    <property type="entry name" value="ALPHA-L-FUCOSIDASE-RELATED"/>
    <property type="match status" value="1"/>
</dbReference>
<dbReference type="InterPro" id="IPR017853">
    <property type="entry name" value="GH"/>
</dbReference>
<sequence length="585" mass="65772">MKNIMLSFCLIVMMMFSLHAQSDVASLDPYADESVAERDARMEWFREARFGMFIHWGVYAVPAGIYKDEKVGKYGEWIMSDGSIPMADYQRFAKEFNPVKYDPEAWVKLAKETGMKYIVITSKHHDGFALFDSKVSEWDIMDASPYGKDLIAPLAEACEKHGIKLGLYYSQAQDWNQGGSARGKDKKGKWDPAQKHDMDDYIKNIAVPQVKEILTQYQPAILWWDTPRGMNKERAEQFLPLLKLAPGIIHNNRLGGDYEGDISTPEQYIPGTGLPGDWESCMTMNKTWGFKSYDHNWKSAETLLQNLVDIASKGGNFLLNVGPTAEGIIPEPSVERLKNIGAWMEKNSESIYGTNASPCRTPEWGRITTRTKGENTTLYLNVFDWTENGTIFIPITNKVESCNLLTDKSKKFETETDDLGTTITLVGEAPDSISTVIVLKLNGTPIVSDADKIKPNEDGIILLPAQKSIINNVIGSHVIYNKEKDCIDQWSNERATLDWDFTVDKAGTYTVFMRIASEEECAIELIVGGQTVQAKLDATNGFKTFKNVNVGEIKIDKAGNYSIHLKPKHKEWKAIILQSVKISPK</sequence>
<feature type="chain" id="PRO_5045644610" description="alpha-L-fucosidase" evidence="7">
    <location>
        <begin position="21"/>
        <end position="585"/>
    </location>
</feature>
<gene>
    <name evidence="10" type="ORF">L3049_13780</name>
</gene>
<evidence type="ECO:0000259" key="9">
    <source>
        <dbReference type="Pfam" id="PF16871"/>
    </source>
</evidence>
<keyword evidence="4 7" id="KW-0732">Signal</keyword>
<comment type="caution">
    <text evidence="10">The sequence shown here is derived from an EMBL/GenBank/DDBJ whole genome shotgun (WGS) entry which is preliminary data.</text>
</comment>
<dbReference type="InterPro" id="IPR016286">
    <property type="entry name" value="FUC_metazoa-typ"/>
</dbReference>
<dbReference type="Gene3D" id="2.60.120.260">
    <property type="entry name" value="Galactose-binding domain-like"/>
    <property type="match status" value="1"/>
</dbReference>
<comment type="similarity">
    <text evidence="2">Belongs to the glycosyl hydrolase 29 family.</text>
</comment>
<evidence type="ECO:0000313" key="11">
    <source>
        <dbReference type="Proteomes" id="UP001528920"/>
    </source>
</evidence>
<keyword evidence="6" id="KW-0326">Glycosidase</keyword>
<dbReference type="InterPro" id="IPR000933">
    <property type="entry name" value="Glyco_hydro_29"/>
</dbReference>
<proteinExistence type="inferred from homology"/>
<dbReference type="EMBL" id="JAKJSC010000002">
    <property type="protein sequence ID" value="MDE5419071.1"/>
    <property type="molecule type" value="Genomic_DNA"/>
</dbReference>
<accession>A0ABT5VUU0</accession>
<dbReference type="Gene3D" id="2.60.40.1180">
    <property type="entry name" value="Golgi alpha-mannosidase II"/>
    <property type="match status" value="1"/>
</dbReference>
<feature type="signal peptide" evidence="7">
    <location>
        <begin position="1"/>
        <end position="20"/>
    </location>
</feature>
<evidence type="ECO:0000256" key="7">
    <source>
        <dbReference type="SAM" id="SignalP"/>
    </source>
</evidence>
<dbReference type="SUPFAM" id="SSF49785">
    <property type="entry name" value="Galactose-binding domain-like"/>
    <property type="match status" value="1"/>
</dbReference>
<evidence type="ECO:0000259" key="8">
    <source>
        <dbReference type="Pfam" id="PF01120"/>
    </source>
</evidence>
<protein>
    <recommendedName>
        <fullName evidence="3">alpha-L-fucosidase</fullName>
        <ecNumber evidence="3">3.2.1.51</ecNumber>
    </recommendedName>
</protein>
<dbReference type="SUPFAM" id="SSF51445">
    <property type="entry name" value="(Trans)glycosidases"/>
    <property type="match status" value="1"/>
</dbReference>
<dbReference type="InterPro" id="IPR013780">
    <property type="entry name" value="Glyco_hydro_b"/>
</dbReference>
<evidence type="ECO:0000256" key="2">
    <source>
        <dbReference type="ARBA" id="ARBA00007951"/>
    </source>
</evidence>
<comment type="function">
    <text evidence="1">Alpha-L-fucosidase is responsible for hydrolyzing the alpha-1,6-linked fucose joined to the reducing-end N-acetylglucosamine of the carbohydrate moieties of glycoproteins.</text>
</comment>
<evidence type="ECO:0000256" key="6">
    <source>
        <dbReference type="ARBA" id="ARBA00023295"/>
    </source>
</evidence>
<evidence type="ECO:0000313" key="10">
    <source>
        <dbReference type="EMBL" id="MDE5419071.1"/>
    </source>
</evidence>
<dbReference type="Pfam" id="PF16871">
    <property type="entry name" value="DUF5077"/>
    <property type="match status" value="1"/>
</dbReference>
<reference evidence="10 11" key="1">
    <citation type="submission" date="2022-01" db="EMBL/GenBank/DDBJ databases">
        <title>Labilibaculum sp. nov, a marine bacterium isolated from Antarctica.</title>
        <authorList>
            <person name="Dai W."/>
        </authorList>
    </citation>
    <scope>NUCLEOTIDE SEQUENCE [LARGE SCALE GENOMIC DNA]</scope>
    <source>
        <strain evidence="10 11">DW002</strain>
    </source>
</reference>
<keyword evidence="11" id="KW-1185">Reference proteome</keyword>
<dbReference type="EC" id="3.2.1.51" evidence="3"/>